<sequence>MKRKIRENCSRLTDSSTTDVAVVEEQEGTTSNDHIYSKDTGRGNVEPCVNPFCQATMSAMESECVRLRVEVHELRAGAEEQSLNNGEAFSVNDTIVLELTGCSFSTQKQLYLSFHYFPVDPNLKPKWIQAIRREEGNRCDIKRGSTYVCSRHFAPDDYVGGCVVRRLKSGVVPNLYPWNNFTAPLRSESVYDRTFKRQSIQLCCEDSTMVAKAVRMYHDYVTHPPADTHDEAARSLDRYVNKDCDTTDIQSEEESHYGLKRKRRPSISQMKSPRMSTDSPKPLQCYFQQPNKPVRKFIKRSNAPLRLTPMSLSH</sequence>
<evidence type="ECO:0000313" key="2">
    <source>
        <dbReference type="Proteomes" id="UP001157502"/>
    </source>
</evidence>
<dbReference type="EMBL" id="CM055754">
    <property type="protein sequence ID" value="KAJ7991186.1"/>
    <property type="molecule type" value="Genomic_DNA"/>
</dbReference>
<protein>
    <submittedName>
        <fullName evidence="1">Uncharacterized protein</fullName>
    </submittedName>
</protein>
<dbReference type="Proteomes" id="UP001157502">
    <property type="component" value="Chromosome 27"/>
</dbReference>
<comment type="caution">
    <text evidence="1">The sequence shown here is derived from an EMBL/GenBank/DDBJ whole genome shotgun (WGS) entry which is preliminary data.</text>
</comment>
<evidence type="ECO:0000313" key="1">
    <source>
        <dbReference type="EMBL" id="KAJ7991186.1"/>
    </source>
</evidence>
<reference evidence="1" key="1">
    <citation type="submission" date="2021-05" db="EMBL/GenBank/DDBJ databases">
        <authorList>
            <person name="Pan Q."/>
            <person name="Jouanno E."/>
            <person name="Zahm M."/>
            <person name="Klopp C."/>
            <person name="Cabau C."/>
            <person name="Louis A."/>
            <person name="Berthelot C."/>
            <person name="Parey E."/>
            <person name="Roest Crollius H."/>
            <person name="Montfort J."/>
            <person name="Robinson-Rechavi M."/>
            <person name="Bouchez O."/>
            <person name="Lampietro C."/>
            <person name="Lopez Roques C."/>
            <person name="Donnadieu C."/>
            <person name="Postlethwait J."/>
            <person name="Bobe J."/>
            <person name="Dillon D."/>
            <person name="Chandos A."/>
            <person name="von Hippel F."/>
            <person name="Guiguen Y."/>
        </authorList>
    </citation>
    <scope>NUCLEOTIDE SEQUENCE</scope>
    <source>
        <strain evidence="1">YG-Jan2019</strain>
    </source>
</reference>
<keyword evidence="2" id="KW-1185">Reference proteome</keyword>
<organism evidence="1 2">
    <name type="scientific">Dallia pectoralis</name>
    <name type="common">Alaska blackfish</name>
    <dbReference type="NCBI Taxonomy" id="75939"/>
    <lineage>
        <taxon>Eukaryota</taxon>
        <taxon>Metazoa</taxon>
        <taxon>Chordata</taxon>
        <taxon>Craniata</taxon>
        <taxon>Vertebrata</taxon>
        <taxon>Euteleostomi</taxon>
        <taxon>Actinopterygii</taxon>
        <taxon>Neopterygii</taxon>
        <taxon>Teleostei</taxon>
        <taxon>Protacanthopterygii</taxon>
        <taxon>Esociformes</taxon>
        <taxon>Umbridae</taxon>
        <taxon>Dallia</taxon>
    </lineage>
</organism>
<gene>
    <name evidence="1" type="ORF">DPEC_G00294640</name>
</gene>
<accession>A0ACC2FIL7</accession>
<name>A0ACC2FIL7_DALPE</name>
<proteinExistence type="predicted"/>